<feature type="non-terminal residue" evidence="1">
    <location>
        <position position="11"/>
    </location>
</feature>
<accession>A0A816HHK9</accession>
<evidence type="ECO:0000313" key="2">
    <source>
        <dbReference type="EMBL" id="CAF1688964.1"/>
    </source>
</evidence>
<comment type="caution">
    <text evidence="1">The sequence shown here is derived from an EMBL/GenBank/DDBJ whole genome shotgun (WGS) entry which is preliminary data.</text>
</comment>
<evidence type="ECO:0000313" key="1">
    <source>
        <dbReference type="EMBL" id="CAF1687596.1"/>
    </source>
</evidence>
<proteinExistence type="predicted"/>
<reference evidence="1" key="1">
    <citation type="submission" date="2021-02" db="EMBL/GenBank/DDBJ databases">
        <authorList>
            <person name="Nowell W R."/>
        </authorList>
    </citation>
    <scope>NUCLEOTIDE SEQUENCE</scope>
</reference>
<name>A0A816HHK9_9BILA</name>
<dbReference type="Proteomes" id="UP000681722">
    <property type="component" value="Unassembled WGS sequence"/>
</dbReference>
<dbReference type="EMBL" id="CAJOBC010024845">
    <property type="protein sequence ID" value="CAF4064789.1"/>
    <property type="molecule type" value="Genomic_DNA"/>
</dbReference>
<evidence type="ECO:0000313" key="5">
    <source>
        <dbReference type="Proteomes" id="UP000663829"/>
    </source>
</evidence>
<dbReference type="EMBL" id="CAJNOQ010074976">
    <property type="protein sequence ID" value="CAF1688964.1"/>
    <property type="molecule type" value="Genomic_DNA"/>
</dbReference>
<evidence type="ECO:0000313" key="3">
    <source>
        <dbReference type="EMBL" id="CAF4029263.1"/>
    </source>
</evidence>
<dbReference type="Proteomes" id="UP000663829">
    <property type="component" value="Unassembled WGS sequence"/>
</dbReference>
<dbReference type="EMBL" id="CAJNOQ010072697">
    <property type="protein sequence ID" value="CAF1687596.1"/>
    <property type="molecule type" value="Genomic_DNA"/>
</dbReference>
<organism evidence="1 5">
    <name type="scientific">Didymodactylos carnosus</name>
    <dbReference type="NCBI Taxonomy" id="1234261"/>
    <lineage>
        <taxon>Eukaryota</taxon>
        <taxon>Metazoa</taxon>
        <taxon>Spiralia</taxon>
        <taxon>Gnathifera</taxon>
        <taxon>Rotifera</taxon>
        <taxon>Eurotatoria</taxon>
        <taxon>Bdelloidea</taxon>
        <taxon>Philodinida</taxon>
        <taxon>Philodinidae</taxon>
        <taxon>Didymodactylos</taxon>
    </lineage>
</organism>
<sequence>MRPQEVNNDNQ</sequence>
<keyword evidence="5" id="KW-1185">Reference proteome</keyword>
<evidence type="ECO:0000313" key="4">
    <source>
        <dbReference type="EMBL" id="CAF4064789.1"/>
    </source>
</evidence>
<gene>
    <name evidence="1" type="ORF">GPM918_LOCUS46769</name>
    <name evidence="2" type="ORF">GPM918_LOCUS46814</name>
    <name evidence="3" type="ORF">SRO942_LOCUS26517</name>
    <name evidence="4" type="ORF">SRO942_LOCUS27532</name>
</gene>
<protein>
    <submittedName>
        <fullName evidence="1">Uncharacterized protein</fullName>
    </submittedName>
</protein>
<dbReference type="EMBL" id="CAJOBC010016659">
    <property type="protein sequence ID" value="CAF4029263.1"/>
    <property type="molecule type" value="Genomic_DNA"/>
</dbReference>